<dbReference type="Pfam" id="PF16763">
    <property type="entry name" value="Spidroin_N"/>
    <property type="match status" value="1"/>
</dbReference>
<evidence type="ECO:0000313" key="6">
    <source>
        <dbReference type="EMBL" id="AUH99620.1"/>
    </source>
</evidence>
<dbReference type="Pfam" id="PF12042">
    <property type="entry name" value="RP1-2"/>
    <property type="match status" value="3"/>
</dbReference>
<dbReference type="InterPro" id="IPR038542">
    <property type="entry name" value="Spidroin_C_sf"/>
</dbReference>
<evidence type="ECO:0000256" key="1">
    <source>
        <dbReference type="SAM" id="MobiDB-lite"/>
    </source>
</evidence>
<dbReference type="EMBL" id="MG021196">
    <property type="protein sequence ID" value="AUH99620.1"/>
    <property type="molecule type" value="Genomic_DNA"/>
</dbReference>
<dbReference type="Gene3D" id="1.10.274.60">
    <property type="entry name" value="Spidroin, repetitive domain"/>
    <property type="match status" value="15"/>
</dbReference>
<feature type="domain" description="Spidroin N-terminal" evidence="5">
    <location>
        <begin position="32"/>
        <end position="157"/>
    </location>
</feature>
<dbReference type="InterPro" id="IPR021001">
    <property type="entry name" value="Spidroin_C"/>
</dbReference>
<dbReference type="Gene3D" id="1.10.10.1350">
    <property type="entry name" value="Spidroin domain, C-terminal domain"/>
    <property type="match status" value="1"/>
</dbReference>
<name>A0A2H5HUA3_ARAVE</name>
<dbReference type="InterPro" id="IPR043070">
    <property type="entry name" value="Spidroin_repeat"/>
</dbReference>
<sequence>MNWLTTLAFAVLLLSVQYDAAQSASPTFSTSPWANPAKASSLMNCLLTKIASSNVLPQQEKEDLESIMDTLMSAIKGASAKGKSSGAQLQAINMAVASSLAEIVVAEDVGNQASMAVKTQALSGALEQCFQAVMGRVDRKFINEINDLISMFARQAATESNEIQDQGAFSAAGSSASASFQATSQTFQGSSQTAGGFSTYPGGAFPGPQVSQPAPIGIGPQVSQPAPIVVGPQVSQPAPTGYTGGAGSYGGGGQFGGITGQTTAAQSGLISRVANALANTSTMRTVLRSSVSRQTIANVVQRTIQALASTFGLDANNLSRIALQAISQVPAGSDTSAYTQAFSTALVTGGVLNERNIDTLGSQVLSAVLNGVSSAAQGLGINVDTGSVQSDIRSSSSSLSTSSSSASFSQTSGAASTTGFTGAGGYPGGAGPLGGGVGSLTGQTSFGQTSGFTSTAGAQGGFGPTTGAQSALISRIANALANTSTLRSVLRTGVSQQTASSVVQRTIQTLASNLGIDGNNLSRIALQAISQVPAGSDTSAYAQAFSTALVTGGVLNANNVDTLGSQVLSAVLNGVSSAAQGLGINVDTGSVQSDIRSSSSSLSTSSSSASFSQTSGAASTTGFTGAGGYPGGAGPLGGGVGSLTGQTSFGQTSGFTSTAGAQGGFGPTTGAQSALISRIANALANTSTLRSVLRTGVSQQTASSVVQRTIQTLASNLGIDGNNLSRIALQAISQVPAGSDTSAYAQAFSTALVTGGVLNANNVDTLGSQVLSAVLNGVSSAAQGLGINVDTGSVQSDIRSSSSSLSTSSSSASFSQTSGAASTTGFTGAGGYPGGAGPLGGGVGSLTGQTSFGQTSGFTSTAGAQGGFGPTTGAQSALISRIANALANTSTLRSVLRTGVSQQTASSVVQRTIQTLASNLGIDGNNLSRIALQAISQVPAGSDTSAYAQAFSTALVTGGVLNANNVDTLGSQVLSAVLNGVSSAAQGLGINVDTGSVQSDIRSSSSSLSTSSSSASFSQTSGAASTTGFTGAGGYPGGAGPLGGGVGSLTGQTSFGQTSGFTSTAGAQGGFGPTTGAQSALISRIANALANTSTLRSVLRTGVSQQTASSVVQRTIQTLASNLGIDGNNLSRIALQAISQVPAGSDTSAYAQAFSTALVTGGVLNANNVDTLGSQVLSAVLNGVSSAAQGLGINVDTGSVQSDIRSSSSSLSTSSSSASFSQTSGAASTTGFTGAGGYPGGAGPLGGGVGSLTGQTSFGQTSGFTSTAGAQGGFGPTTGAQSALISRIANALANTSTLRSVLRTGVSQQTASSVVQRTIQTLASNLGIDGNNLSRIALQAISQVPAGSDTSAYAQAFSTALVTGGVLNANNVDTLGSQVLSAVLNGVSSAAQGLGINVDTGSVQSDIRSSSSSLSTSSSSASFSQTSGAASTTGFTGAGGYPGGAGPLGGGVGSLTGQTSFGQTSGFTSTAGAQGGFGPTTGAQSALISRIANALANTSTLRSVLRTGVSQQTASSVVQRTIQTLASNLGIDGNNLSRIALQAISQVPAGSDTSAYAQAFSTALVTGGVLNANNVDTLGSQVLSAVLNGVSSAAQGLGINVDTGSVQSDIRSSSSSLSTSSSSASFSQTSGAASTTGFTGAGGYPGGAGPLGGGVGSLTGQTSFGQTSGFTSTAGAQGGFGPTTGAQSALISRIANALANTSTLRSVLRTGVSQQTASSVVQRTIQTLASNLGIDGNNLSRIALQAISQVPAGSDTSAYAQAFSTALVTGGVLNANNVDTLGSQVLSAVLNGVSSAAQGLGINVDTGSVQSDIRSSSSSLSTSSSSASFSQTSGAASTTGFTGAGGYPGGAGPLGGGVGSLTGQTSFGQTSGFTSTAGAQGGFGPTTGAQSALISRIANALANTSTLRSVLRTGVSQQTASSVVQRTIQTLASNLGIDGNNLSRIALQAISQVPAGSDTSAYAQAFSTALVTGGVLNANNVDTLGSQVLSAVLNGVSSAAQGLGINVDTGSVQSDIRSSSSSLSTSSSSASFSQTSGAASTTGFTGAGGYPGGAGPLGGGVGSLTGQTSFGQTSGFTSTAGAQGGFGPITGAQSALISRIANALANTSTLRSVLRTGVSQQTASSVVQRTIQTLASNLGIDGNNLSRIALQAISQVPAGSDTSAYAQAFSTALVTGGVLNANNVDTLGSQVLSAVLNGVSSAAQGLGINVDTGSVQSDIRSSSSSLSTSSSSASFSQTSGAASTTGFTGAGGYPGGAGPLGGGVGSLTGQTSFGQTSGFTSTAGAQGGFGPTTGAQSALISRIANALANTSTLRSVLRTGVSQQTASSVVQRTIQTLASNLGIDGNNLSRIALQAISQVPAGSDTSAYAQAFSTALVTGGVLNANNVDTLGSQVLSAVLNGVSSAAQGLGINVDTGSVQSDIRSSSSSLSTSSSSASFSQTSGAASTTGFTGAGGYPGGAGPLGGGVGSLTGQTSFGQTSGFTSTAGAQGGFGPITGAQSALISRIANALANTSTLRSVLRTVVSQQTASSVVQRTIQTLASNLGLDGNNLSRIALQAISQVPAGSDASAYAQAFSTALVTGGVLNANNVDTLGSQVLSAVLNGVSSAAQGLGINVDTGSVQSDIRSSSSSLSTSSSSASFSQTSGAASTTGFTGAGGYPGGAGPLGGGVGSLTGQTSFGQTSGFTSTAGAQGGFGPTTGAQSALISRIANALANTSTLRSVLRTGVSQQTASSVVQRTIQTLASNLGIDGNNLSRIALQAISQVPAGSDTSAYAQAFSTALVTGGVLNANNVDTLGSQVLSAVLNGVSSAAQGLGINVDTGSVQSDIRSSSSSLSTSSSSASFSQTSGAASTTGFTGAGGYPGGAGPLGGGVGSLTGQTSFGQTSGFTSTAGAQGGFGPITGAQSALISRIANALANTSTLRSVLRTGVSQQTASSVVQRTIQTLASNLGIDGNNLSRIALQAISQVPAGSDTSAYAQAFSTALVTGGVLNANNVDTLGSQVLSAVLNGVSSAAQGLGINVDTGSVQSDIRSSSSSLSTSSSSASFSQTSGAASTTGFTGAGGYPGGAGPLGGGVGSLTGQTSFGQTSGFTSTAGAQGGFGPTTGAQSALISRIANALANTSTLRSVLRTGVSQQTASSVVQRTIQTLASNLGIDGNNLSRIALQAISQVPAGSDTSAYAQAFSTALVTGGVLNANNVDTLGSQVLSAVLNGVSSAAQGLGINVDTGSVQSDIRSSSSSLSTSSSSASFSQTSGAASTTGFTGAGGYPGGAGPLGGGVGSFGGQTSFGQTSGLTSSAASQSDFTQASDFVSSATSQGAFGQTSGIASFGAGPSAGLSVRSTLNSPNGLRSGSAAARISQLTSSVRNAIGPNGVDANALARSLQASFSSLRSSGMSSSDAKIEVLFETIVGLLQLLSNTQIRGVNMATASSVANSAARSFELVLA</sequence>
<feature type="chain" id="PRO_5014167636" evidence="2">
    <location>
        <begin position="24"/>
        <end position="3445"/>
    </location>
</feature>
<accession>A0A2H5HUA3</accession>
<dbReference type="Gene3D" id="1.10.274.70">
    <property type="match status" value="1"/>
</dbReference>
<evidence type="ECO:0000259" key="3">
    <source>
        <dbReference type="Pfam" id="PF11260"/>
    </source>
</evidence>
<dbReference type="InterPro" id="IPR038243">
    <property type="entry name" value="Spidroin_N_sf"/>
</dbReference>
<keyword evidence="2" id="KW-0732">Signal</keyword>
<dbReference type="SMR" id="A0A2H5HUA3"/>
<protein>
    <submittedName>
        <fullName evidence="6">Aciniform spidroin</fullName>
    </submittedName>
</protein>
<organism evidence="6">
    <name type="scientific">Araneus ventricosus</name>
    <name type="common">Orbweaver spider</name>
    <name type="synonym">Epeira ventricosa</name>
    <dbReference type="NCBI Taxonomy" id="182803"/>
    <lineage>
        <taxon>Eukaryota</taxon>
        <taxon>Metazoa</taxon>
        <taxon>Ecdysozoa</taxon>
        <taxon>Arthropoda</taxon>
        <taxon>Chelicerata</taxon>
        <taxon>Arachnida</taxon>
        <taxon>Araneae</taxon>
        <taxon>Araneomorphae</taxon>
        <taxon>Entelegynae</taxon>
        <taxon>Araneoidea</taxon>
        <taxon>Araneidae</taxon>
        <taxon>Araneus</taxon>
    </lineage>
</organism>
<proteinExistence type="predicted"/>
<feature type="domain" description="Tubuliform egg casing silk strands structural" evidence="4">
    <location>
        <begin position="2905"/>
        <end position="3046"/>
    </location>
</feature>
<reference evidence="6" key="1">
    <citation type="journal article" date="2017" name="Int. J. Biol. Macromol.">
        <title>Molecular cloning and analysis of the full-length aciniform spidroin gene from Araneus ventricosus.</title>
        <authorList>
            <person name="Wen R."/>
            <person name="Wang K."/>
            <person name="Liu X."/>
            <person name="Li X."/>
            <person name="Mi J."/>
            <person name="Meng Q."/>
        </authorList>
    </citation>
    <scope>NUCLEOTIDE SEQUENCE</scope>
</reference>
<feature type="domain" description="Tubuliform egg casing silk strands structural" evidence="4">
    <location>
        <begin position="2499"/>
        <end position="2640"/>
    </location>
</feature>
<evidence type="ECO:0000259" key="5">
    <source>
        <dbReference type="Pfam" id="PF16763"/>
    </source>
</evidence>
<dbReference type="InterPro" id="IPR021915">
    <property type="entry name" value="RP1-2"/>
</dbReference>
<feature type="domain" description="Spidroin C-terminal" evidence="3">
    <location>
        <begin position="3344"/>
        <end position="3428"/>
    </location>
</feature>
<dbReference type="Pfam" id="PF11260">
    <property type="entry name" value="Spidroin_MaSp"/>
    <property type="match status" value="1"/>
</dbReference>
<evidence type="ECO:0000256" key="2">
    <source>
        <dbReference type="SAM" id="SignalP"/>
    </source>
</evidence>
<feature type="region of interest" description="Disordered" evidence="1">
    <location>
        <begin position="189"/>
        <end position="245"/>
    </location>
</feature>
<feature type="signal peptide" evidence="2">
    <location>
        <begin position="1"/>
        <end position="23"/>
    </location>
</feature>
<dbReference type="InterPro" id="IPR031913">
    <property type="entry name" value="Spidroin_N"/>
</dbReference>
<evidence type="ECO:0000259" key="4">
    <source>
        <dbReference type="Pfam" id="PF12042"/>
    </source>
</evidence>
<feature type="domain" description="Tubuliform egg casing silk strands structural" evidence="4">
    <location>
        <begin position="2093"/>
        <end position="2234"/>
    </location>
</feature>